<feature type="region of interest" description="Disordered" evidence="5">
    <location>
        <begin position="307"/>
        <end position="351"/>
    </location>
</feature>
<name>A0AAD4XQW6_9MAGN</name>
<evidence type="ECO:0000256" key="4">
    <source>
        <dbReference type="ARBA" id="ARBA00023242"/>
    </source>
</evidence>
<dbReference type="PANTHER" id="PTHR33305:SF53">
    <property type="entry name" value="ETHYLENE INSENSITIVE 3-LIKE 1 PROTEIN"/>
    <property type="match status" value="1"/>
</dbReference>
<evidence type="ECO:0000259" key="6">
    <source>
        <dbReference type="Pfam" id="PF04873"/>
    </source>
</evidence>
<dbReference type="SUPFAM" id="SSF116768">
    <property type="entry name" value="DNA-binding domain of EIN3-like"/>
    <property type="match status" value="1"/>
</dbReference>
<feature type="domain" description="Ethylene insensitive 3-like DNA-binding" evidence="6">
    <location>
        <begin position="44"/>
        <end position="292"/>
    </location>
</feature>
<dbReference type="InterPro" id="IPR023278">
    <property type="entry name" value="Ethylene_insens-like_DNA-bd"/>
</dbReference>
<dbReference type="InterPro" id="IPR006957">
    <property type="entry name" value="EIN3"/>
</dbReference>
<feature type="compositionally biased region" description="Basic and acidic residues" evidence="5">
    <location>
        <begin position="487"/>
        <end position="496"/>
    </location>
</feature>
<keyword evidence="8" id="KW-1185">Reference proteome</keyword>
<feature type="compositionally biased region" description="Polar residues" evidence="5">
    <location>
        <begin position="455"/>
        <end position="479"/>
    </location>
</feature>
<feature type="compositionally biased region" description="Polar residues" evidence="5">
    <location>
        <begin position="337"/>
        <end position="351"/>
    </location>
</feature>
<dbReference type="EMBL" id="JAJJMB010005453">
    <property type="protein sequence ID" value="KAI3938837.1"/>
    <property type="molecule type" value="Genomic_DNA"/>
</dbReference>
<evidence type="ECO:0000313" key="8">
    <source>
        <dbReference type="Proteomes" id="UP001202328"/>
    </source>
</evidence>
<evidence type="ECO:0000256" key="5">
    <source>
        <dbReference type="SAM" id="MobiDB-lite"/>
    </source>
</evidence>
<dbReference type="AlphaFoldDB" id="A0AAD4XQW6"/>
<comment type="caution">
    <text evidence="7">The sequence shown here is derived from an EMBL/GenBank/DDBJ whole genome shotgun (WGS) entry which is preliminary data.</text>
</comment>
<dbReference type="GO" id="GO:0003700">
    <property type="term" value="F:DNA-binding transcription factor activity"/>
    <property type="evidence" value="ECO:0007669"/>
    <property type="project" value="InterPro"/>
</dbReference>
<dbReference type="Proteomes" id="UP001202328">
    <property type="component" value="Unassembled WGS sequence"/>
</dbReference>
<dbReference type="GO" id="GO:0009873">
    <property type="term" value="P:ethylene-activated signaling pathway"/>
    <property type="evidence" value="ECO:0007669"/>
    <property type="project" value="UniProtKB-KW"/>
</dbReference>
<comment type="similarity">
    <text evidence="2">Belongs to the EIN3 family.</text>
</comment>
<evidence type="ECO:0000256" key="2">
    <source>
        <dbReference type="ARBA" id="ARBA00009416"/>
    </source>
</evidence>
<comment type="subcellular location">
    <subcellularLocation>
        <location evidence="1">Nucleus</location>
    </subcellularLocation>
</comment>
<gene>
    <name evidence="7" type="ORF">MKW98_018294</name>
</gene>
<evidence type="ECO:0000313" key="7">
    <source>
        <dbReference type="EMBL" id="KAI3938837.1"/>
    </source>
</evidence>
<evidence type="ECO:0000256" key="1">
    <source>
        <dbReference type="ARBA" id="ARBA00004123"/>
    </source>
</evidence>
<dbReference type="GO" id="GO:0003677">
    <property type="term" value="F:DNA binding"/>
    <property type="evidence" value="ECO:0007669"/>
    <property type="project" value="TreeGrafter"/>
</dbReference>
<feature type="region of interest" description="Disordered" evidence="5">
    <location>
        <begin position="392"/>
        <end position="411"/>
    </location>
</feature>
<sequence length="627" mass="70840">MVGIFEFTSGSNENLDFLSSVPQVEPLASVEEDSGSEEEIDAVEVERRLNIYRWLLKRMQEDNIAKVRVPNIKRHHTQTKKRVPRRRKKLVTTQNGILRDMLQMMEVCNAQGFVYGIILENGKSATGASDNLREWWRGKVRFSRNAPVVIEKYKVDHAIPDTKRGLGPFPLRSLHELPDTTLASILSTLTRRCNPAQRKFPIERGVIPPWWPSGNEEWWSELGLPRDEEPPPYKKPHDLKKKWKVIVLTAVIKHMSPNFARIRWLVNMSRFFQEKMTVTHIETWQAILNQEETLYRNLLPWNLSPMSSSGGSTGSHITISEDSSDHDVQGDEVESNMEVQQSEPSDMNLSNLGGVAGLDRANERITAQPSEREISHLDFFRKRTPSDDLQTVVDSNREHKRPSPSSNYCSGFLGRTSRNDHLASNAHGSYSSQGFGISSNFQINEERTPPVFSMSYPQSSRASIPSNANGIQISSQNPTSTPPPIEDISRFGKEDGNVENSIDNLVSFSDPNVPQVRNPNTHVWFDGMIDDQSPIRNKVQLDEIMGAGHILEETSNAAGSTPMSPNMNLAMDQNIFPVHEIQFEQNLIISDITTDIFSFNSTLNMANNDYQIQEEGISLWNFGKTGG</sequence>
<dbReference type="PANTHER" id="PTHR33305">
    <property type="entry name" value="ETHYLENE INSENSITIVE 3-LIKE 2 PROTEIN"/>
    <property type="match status" value="1"/>
</dbReference>
<protein>
    <recommendedName>
        <fullName evidence="6">Ethylene insensitive 3-like DNA-binding domain-containing protein</fullName>
    </recommendedName>
</protein>
<dbReference type="Pfam" id="PF04873">
    <property type="entry name" value="EIN3_DNA-bd"/>
    <property type="match status" value="1"/>
</dbReference>
<keyword evidence="4" id="KW-0539">Nucleus</keyword>
<feature type="compositionally biased region" description="Low complexity" evidence="5">
    <location>
        <begin position="307"/>
        <end position="320"/>
    </location>
</feature>
<dbReference type="Gene3D" id="1.10.3180.10">
    <property type="entry name" value="DNA-binding domain of EIN3-like"/>
    <property type="match status" value="1"/>
</dbReference>
<dbReference type="InterPro" id="IPR047091">
    <property type="entry name" value="EIN3-like_DNA-bd"/>
</dbReference>
<organism evidence="7 8">
    <name type="scientific">Papaver atlanticum</name>
    <dbReference type="NCBI Taxonomy" id="357466"/>
    <lineage>
        <taxon>Eukaryota</taxon>
        <taxon>Viridiplantae</taxon>
        <taxon>Streptophyta</taxon>
        <taxon>Embryophyta</taxon>
        <taxon>Tracheophyta</taxon>
        <taxon>Spermatophyta</taxon>
        <taxon>Magnoliopsida</taxon>
        <taxon>Ranunculales</taxon>
        <taxon>Papaveraceae</taxon>
        <taxon>Papaveroideae</taxon>
        <taxon>Papaver</taxon>
    </lineage>
</organism>
<evidence type="ECO:0000256" key="3">
    <source>
        <dbReference type="ARBA" id="ARBA00022745"/>
    </source>
</evidence>
<feature type="region of interest" description="Disordered" evidence="5">
    <location>
        <begin position="452"/>
        <end position="496"/>
    </location>
</feature>
<keyword evidence="3" id="KW-0936">Ethylene signaling pathway</keyword>
<dbReference type="GO" id="GO:0005634">
    <property type="term" value="C:nucleus"/>
    <property type="evidence" value="ECO:0007669"/>
    <property type="project" value="UniProtKB-SubCell"/>
</dbReference>
<proteinExistence type="inferred from homology"/>
<reference evidence="7" key="1">
    <citation type="submission" date="2022-04" db="EMBL/GenBank/DDBJ databases">
        <title>A functionally conserved STORR gene fusion in Papaver species that diverged 16.8 million years ago.</title>
        <authorList>
            <person name="Catania T."/>
        </authorList>
    </citation>
    <scope>NUCLEOTIDE SEQUENCE</scope>
    <source>
        <strain evidence="7">S-188037</strain>
    </source>
</reference>
<accession>A0AAD4XQW6</accession>